<comment type="caution">
    <text evidence="1">The sequence shown here is derived from an EMBL/GenBank/DDBJ whole genome shotgun (WGS) entry which is preliminary data.</text>
</comment>
<accession>A0A9X0WE73</accession>
<evidence type="ECO:0000313" key="2">
    <source>
        <dbReference type="Proteomes" id="UP001138768"/>
    </source>
</evidence>
<name>A0A9X0WE73_9GAMM</name>
<dbReference type="RefSeq" id="WP_200252251.1">
    <property type="nucleotide sequence ID" value="NZ_JAXUFI010000027.1"/>
</dbReference>
<organism evidence="1 2">
    <name type="scientific">Lamprobacter modestohalophilus</name>
    <dbReference type="NCBI Taxonomy" id="1064514"/>
    <lineage>
        <taxon>Bacteria</taxon>
        <taxon>Pseudomonadati</taxon>
        <taxon>Pseudomonadota</taxon>
        <taxon>Gammaproteobacteria</taxon>
        <taxon>Chromatiales</taxon>
        <taxon>Chromatiaceae</taxon>
        <taxon>Lamprobacter</taxon>
    </lineage>
</organism>
<reference evidence="1 2" key="1">
    <citation type="journal article" date="2020" name="Microorganisms">
        <title>Osmotic Adaptation and Compatible Solute Biosynthesis of Phototrophic Bacteria as Revealed from Genome Analyses.</title>
        <authorList>
            <person name="Imhoff J.F."/>
            <person name="Rahn T."/>
            <person name="Kunzel S."/>
            <person name="Keller A."/>
            <person name="Neulinger S.C."/>
        </authorList>
    </citation>
    <scope>NUCLEOTIDE SEQUENCE [LARGE SCALE GENOMIC DNA]</scope>
    <source>
        <strain evidence="1 2">DSM 25653</strain>
    </source>
</reference>
<evidence type="ECO:0000313" key="1">
    <source>
        <dbReference type="EMBL" id="MBK1621814.1"/>
    </source>
</evidence>
<keyword evidence="2" id="KW-1185">Reference proteome</keyword>
<proteinExistence type="predicted"/>
<dbReference type="Proteomes" id="UP001138768">
    <property type="component" value="Unassembled WGS sequence"/>
</dbReference>
<dbReference type="AlphaFoldDB" id="A0A9X0WE73"/>
<gene>
    <name evidence="1" type="ORF">CKO42_26235</name>
</gene>
<dbReference type="EMBL" id="NRRY01000127">
    <property type="protein sequence ID" value="MBK1621814.1"/>
    <property type="molecule type" value="Genomic_DNA"/>
</dbReference>
<protein>
    <submittedName>
        <fullName evidence="1">Uncharacterized protein</fullName>
    </submittedName>
</protein>
<sequence length="89" mass="9361">MSVLPLCLGFGPRRAGVISALVDAPDLEEPVAGYHIASAASRAHPLPADVLARCDWLALVVDAAEPDALSEACAWVSMLADEAIYLRFA</sequence>